<sequence length="1158" mass="128687">MEKDNKQTGGLSVFLSLLLFVFVVTIVVALAGIVWWLWPAQRPSTWDGIGPILLGCAIAWVLLFVVSGVGYLLRTQLIRQRARTGIAGVAQVTNDAQTTAPLRLFARELRDHLRAVYTFFWRAKVRLLLVVGDDADVDALVPELRAHGWAEGHGTVLIAGGDLKAEPDTARLDALRRLARRRPLDGIVWVTRESDYPGAAWMDHGLRHLQQVGARLRWHAPLYLWQLSKTGAGQAVSQPVGTFFPAQATEAQVTEYLNALPGALLEHGMQQVMQDPQHNFLLRLGLTLREQGAARWRQTLSPWFAGYTKRIALRGLVFSPLPEAPPESDAARASSPSSDKPDAPTFTLFSARHWQPDASWSALLADCKQARGLRPGVPWLAGACWALAGLMTLWGAGMLLSFAVNRHQIADVAAQAQSLKAQEGDYAQQLMTLKDLRNRIARLHAQQQHGSPWYQRFGLDMRDPLLAALMPLWGEGNNRLLRDEAQRALTDALDALASLPPDSPQRAAGAQAGYGQLKALLMMARPQKADPAFFAQVMRQVQPQHAGLSQVLWQDLSADLWAFYMSALPSQPGWAITPDAERVSRVRQVLLQQTGRRHAESALYEALLKSARRNYADLRLEDMTGDTDASRLFTTREVVPGMFTRRAWEGQVRAAIEKAARSRREEIDWVLSDSRQTVSDEVSPEQLKQRLTARYFNDFAGSWLGFLNSLRWNATHNLSEVTEQLTLMSDVRQSPLIALMNTLAWQGQTGRQGRAPGDVLLSSARELLHKDDAPVISQQSAGPTGPLDGTFGPLLTLMGKGDSGAVMGHDGSLSLQTYLTRVTRVRLRLQQVASAPDPQEMMQALAQTVFRGKSVDLTDTREYGSLVAASLGEEWRAFGRTVFVQPLRQAWETVLQPSAASLNQRWQDTVVNNWNSAFAGRYPFAAGKSEASVAMLAEFIRRDAGRIPRFLDSELGGVLRREGTRWAPDPVNARGLNFDPAFLRALSQLSELADVMFTDGSQGIRFELLARPAPGVTETTLTVDGQKLRYFNQMESWHRFRWPGETYKPGAMLTWSSAKGGAKLYGDWQGAWGLVRWLEKAKRARLDESRWQLTYVTRDAQLQWILRTELGEGPLSLLRLRGFRLPSRIFSVDAQAMAQAMTPPETAAGADDDEARRG</sequence>
<comment type="caution">
    <text evidence="6">The sequence shown here is derived from an EMBL/GenBank/DDBJ whole genome shotgun (WGS) entry which is preliminary data.</text>
</comment>
<feature type="transmembrane region" description="Helical" evidence="2">
    <location>
        <begin position="379"/>
        <end position="404"/>
    </location>
</feature>
<evidence type="ECO:0000256" key="1">
    <source>
        <dbReference type="SAM" id="Coils"/>
    </source>
</evidence>
<evidence type="ECO:0000259" key="3">
    <source>
        <dbReference type="Pfam" id="PF06744"/>
    </source>
</evidence>
<dbReference type="EMBL" id="JAGFEW010000001">
    <property type="protein sequence ID" value="MBV5094223.1"/>
    <property type="molecule type" value="Genomic_DNA"/>
</dbReference>
<feature type="coiled-coil region" evidence="1">
    <location>
        <begin position="419"/>
        <end position="446"/>
    </location>
</feature>
<keyword evidence="2" id="KW-0472">Membrane</keyword>
<dbReference type="InterPro" id="IPR009612">
    <property type="entry name" value="IcmF-rel"/>
</dbReference>
<feature type="transmembrane region" description="Helical" evidence="2">
    <location>
        <begin position="49"/>
        <end position="73"/>
    </location>
</feature>
<evidence type="ECO:0000259" key="5">
    <source>
        <dbReference type="Pfam" id="PF21070"/>
    </source>
</evidence>
<keyword evidence="7" id="KW-1185">Reference proteome</keyword>
<evidence type="ECO:0000256" key="2">
    <source>
        <dbReference type="SAM" id="Phobius"/>
    </source>
</evidence>
<dbReference type="Proteomes" id="UP000746420">
    <property type="component" value="Unassembled WGS sequence"/>
</dbReference>
<proteinExistence type="predicted"/>
<feature type="domain" description="Type VI secretion system component TssM1 helical" evidence="5">
    <location>
        <begin position="897"/>
        <end position="1001"/>
    </location>
</feature>
<dbReference type="PANTHER" id="PTHR36153">
    <property type="entry name" value="INNER MEMBRANE PROTEIN-RELATED"/>
    <property type="match status" value="1"/>
</dbReference>
<feature type="transmembrane region" description="Helical" evidence="2">
    <location>
        <begin position="12"/>
        <end position="37"/>
    </location>
</feature>
<keyword evidence="1" id="KW-0175">Coiled coil</keyword>
<dbReference type="InterPro" id="IPR010623">
    <property type="entry name" value="IcmF_C"/>
</dbReference>
<dbReference type="PANTHER" id="PTHR36153:SF1">
    <property type="entry name" value="TYPE VI SECRETION SYSTEM COMPONENT TSSM1"/>
    <property type="match status" value="1"/>
</dbReference>
<feature type="domain" description="Type VI secretion system IcmF C-terminal" evidence="3">
    <location>
        <begin position="1010"/>
        <end position="1109"/>
    </location>
</feature>
<feature type="domain" description="IcmF-related" evidence="4">
    <location>
        <begin position="431"/>
        <end position="746"/>
    </location>
</feature>
<reference evidence="6 7" key="1">
    <citation type="submission" date="2021-03" db="EMBL/GenBank/DDBJ databases">
        <title>Tenobrionicola molitorae gen. nov., sp. nov. and Tenobrionicola larvae sp. nov., isolated from larvae of the mealworm Tenobrio molitor L., a proposal to transfer Erwinia teleogrylli Liu et al. 2016 to a new genus Entomohabitans as Entomohabitans teleogrylli comb. nov.</title>
        <authorList>
            <person name="Lee S.D."/>
            <person name="Yang H.L."/>
            <person name="Kim I.S."/>
        </authorList>
    </citation>
    <scope>NUCLEOTIDE SEQUENCE [LARGE SCALE GENOMIC DNA]</scope>
    <source>
        <strain evidence="6 7">YMB-R21</strain>
    </source>
</reference>
<dbReference type="InterPro" id="IPR048677">
    <property type="entry name" value="TssM1_hel"/>
</dbReference>
<dbReference type="AlphaFoldDB" id="A0A949Q589"/>
<keyword evidence="2" id="KW-0812">Transmembrane</keyword>
<dbReference type="InterPro" id="IPR053156">
    <property type="entry name" value="T6SS_TssM-like"/>
</dbReference>
<evidence type="ECO:0000313" key="6">
    <source>
        <dbReference type="EMBL" id="MBV5094223.1"/>
    </source>
</evidence>
<dbReference type="Pfam" id="PF21070">
    <property type="entry name" value="IcmF_helical"/>
    <property type="match status" value="1"/>
</dbReference>
<dbReference type="Pfam" id="PF06744">
    <property type="entry name" value="IcmF_C"/>
    <property type="match status" value="1"/>
</dbReference>
<dbReference type="RefSeq" id="WP_249938752.1">
    <property type="nucleotide sequence ID" value="NZ_JAGFEW010000001.1"/>
</dbReference>
<gene>
    <name evidence="6" type="ORF">JZ788_00360</name>
</gene>
<evidence type="ECO:0000313" key="7">
    <source>
        <dbReference type="Proteomes" id="UP000746420"/>
    </source>
</evidence>
<name>A0A949Q589_9ENTR</name>
<dbReference type="Pfam" id="PF06761">
    <property type="entry name" value="IcmF-related"/>
    <property type="match status" value="1"/>
</dbReference>
<protein>
    <submittedName>
        <fullName evidence="6">Type VI secretion protein VasK</fullName>
    </submittedName>
</protein>
<accession>A0A949Q589</accession>
<evidence type="ECO:0000259" key="4">
    <source>
        <dbReference type="Pfam" id="PF06761"/>
    </source>
</evidence>
<organism evidence="6 7">
    <name type="scientific">Tenebrionicola larvae</name>
    <dbReference type="NCBI Taxonomy" id="2815733"/>
    <lineage>
        <taxon>Bacteria</taxon>
        <taxon>Pseudomonadati</taxon>
        <taxon>Pseudomonadota</taxon>
        <taxon>Gammaproteobacteria</taxon>
        <taxon>Enterobacterales</taxon>
        <taxon>Enterobacteriaceae</taxon>
        <taxon>Tenebrionibacter/Tenebrionicola group</taxon>
        <taxon>Tenebrionicola</taxon>
    </lineage>
</organism>
<keyword evidence="2" id="KW-1133">Transmembrane helix</keyword>